<dbReference type="InterPro" id="IPR001736">
    <property type="entry name" value="PLipase_D/transphosphatidylase"/>
</dbReference>
<dbReference type="GO" id="GO:0003824">
    <property type="term" value="F:catalytic activity"/>
    <property type="evidence" value="ECO:0007669"/>
    <property type="project" value="InterPro"/>
</dbReference>
<sequence length="479" mass="56473">MAKKKNHTKKEEEIFEPDLQLITHKYSDYYISDTNNFVWYDTKEVFYPVYKSIVRYQTTKEQEIHPIIIGILNIIKYLETLKNISVLEKLQKITQLDTEIFGSIINDLDIQGYIKDDSGIKLTDKGRDALKKEKEKIVENTSAFVAIDGIFNKILDSSKTAKEIFLENKPTKDSIELKPLFKARPRTETLYNEFSENKTLYQTLLEGLQGLDNTNENKVEVNDILEVQDTRKFFKKYICLFYKNKEAEEKILAIDDKYEIDAKATELFDKLIETQTFNPTNEESKAYKDNVDKYNKLTHEKIEERLKPIKPEIDLTEGKTLEMDEHKKYFFHVLDNAKKQICIQSPWVRYNVVQIYKNKIEDALRRGVKIYIKYSSPQDGFKAKNRFEKVEKIDIDKESKNYFNSLSSKFQENFSVKASKEFNHSKILICDNEFMIMGSFNWLSFGGETRKNEQLREETSNINRNKESIIKEVNKFVNI</sequence>
<proteinExistence type="predicted"/>
<dbReference type="EMBL" id="SAYD01000005">
    <property type="protein sequence ID" value="TXJ41152.1"/>
    <property type="molecule type" value="Genomic_DNA"/>
</dbReference>
<dbReference type="Proteomes" id="UP000325002">
    <property type="component" value="Unassembled WGS sequence"/>
</dbReference>
<accession>A0A5C8EWA6</accession>
<dbReference type="PROSITE" id="PS50035">
    <property type="entry name" value="PLD"/>
    <property type="match status" value="1"/>
</dbReference>
<evidence type="ECO:0000259" key="1">
    <source>
        <dbReference type="PROSITE" id="PS50035"/>
    </source>
</evidence>
<evidence type="ECO:0000313" key="3">
    <source>
        <dbReference type="Proteomes" id="UP000325002"/>
    </source>
</evidence>
<dbReference type="AlphaFoldDB" id="A0A5C8EWA6"/>
<organism evidence="2 3">
    <name type="scientific">Brachyspira aalborgi</name>
    <dbReference type="NCBI Taxonomy" id="29522"/>
    <lineage>
        <taxon>Bacteria</taxon>
        <taxon>Pseudomonadati</taxon>
        <taxon>Spirochaetota</taxon>
        <taxon>Spirochaetia</taxon>
        <taxon>Brachyspirales</taxon>
        <taxon>Brachyspiraceae</taxon>
        <taxon>Brachyspira</taxon>
    </lineage>
</organism>
<feature type="domain" description="PLD phosphodiesterase" evidence="1">
    <location>
        <begin position="419"/>
        <end position="442"/>
    </location>
</feature>
<dbReference type="SUPFAM" id="SSF56024">
    <property type="entry name" value="Phospholipase D/nuclease"/>
    <property type="match status" value="1"/>
</dbReference>
<dbReference type="GO" id="GO:0006793">
    <property type="term" value="P:phosphorus metabolic process"/>
    <property type="evidence" value="ECO:0007669"/>
    <property type="project" value="UniProtKB-ARBA"/>
</dbReference>
<name>A0A5C8EWA6_9SPIR</name>
<reference evidence="2 3" key="1">
    <citation type="journal article" date="1992" name="Lakartidningen">
        <title>[Penicillin V and not amoxicillin is the first choice preparation in acute otitis].</title>
        <authorList>
            <person name="Kamme C."/>
            <person name="Lundgren K."/>
            <person name="Prellner K."/>
        </authorList>
    </citation>
    <scope>NUCLEOTIDE SEQUENCE [LARGE SCALE GENOMIC DNA]</scope>
    <source>
        <strain evidence="2 3">PC3997IV</strain>
    </source>
</reference>
<gene>
    <name evidence="2" type="ORF">EPJ81_01430</name>
</gene>
<dbReference type="Pfam" id="PF13091">
    <property type="entry name" value="PLDc_2"/>
    <property type="match status" value="1"/>
</dbReference>
<protein>
    <recommendedName>
        <fullName evidence="1">PLD phosphodiesterase domain-containing protein</fullName>
    </recommendedName>
</protein>
<comment type="caution">
    <text evidence="2">The sequence shown here is derived from an EMBL/GenBank/DDBJ whole genome shotgun (WGS) entry which is preliminary data.</text>
</comment>
<dbReference type="RefSeq" id="WP_147778033.1">
    <property type="nucleotide sequence ID" value="NZ_SAYD01000005.1"/>
</dbReference>
<evidence type="ECO:0000313" key="2">
    <source>
        <dbReference type="EMBL" id="TXJ41152.1"/>
    </source>
</evidence>
<dbReference type="InterPro" id="IPR025202">
    <property type="entry name" value="PLD-like_dom"/>
</dbReference>
<dbReference type="Gene3D" id="3.30.870.10">
    <property type="entry name" value="Endonuclease Chain A"/>
    <property type="match status" value="1"/>
</dbReference>